<feature type="transmembrane region" description="Helical" evidence="10">
    <location>
        <begin position="304"/>
        <end position="323"/>
    </location>
</feature>
<evidence type="ECO:0000256" key="3">
    <source>
        <dbReference type="ARBA" id="ARBA00007063"/>
    </source>
</evidence>
<feature type="transmembrane region" description="Helical" evidence="10">
    <location>
        <begin position="335"/>
        <end position="353"/>
    </location>
</feature>
<keyword evidence="5" id="KW-0808">Transferase</keyword>
<keyword evidence="8 10" id="KW-1133">Transmembrane helix</keyword>
<feature type="transmembrane region" description="Helical" evidence="10">
    <location>
        <begin position="141"/>
        <end position="160"/>
    </location>
</feature>
<evidence type="ECO:0000256" key="9">
    <source>
        <dbReference type="ARBA" id="ARBA00023136"/>
    </source>
</evidence>
<feature type="transmembrane region" description="Helical" evidence="10">
    <location>
        <begin position="166"/>
        <end position="184"/>
    </location>
</feature>
<comment type="similarity">
    <text evidence="3 10">Belongs to the glycosyltransferase 22 family.</text>
</comment>
<reference evidence="12" key="1">
    <citation type="submission" date="2019-04" db="EMBL/GenBank/DDBJ databases">
        <title>Sequencing of skin fungus with MAO and IRED activity.</title>
        <authorList>
            <person name="Marsaioli A.J."/>
            <person name="Bonatto J.M.C."/>
            <person name="Reis Junior O."/>
        </authorList>
    </citation>
    <scope>NUCLEOTIDE SEQUENCE</scope>
    <source>
        <strain evidence="12">30M1</strain>
    </source>
</reference>
<sequence length="933" mass="105546">MPPPPPKQGAPVSTRQPMQSPKQPHELEPIIAFYIFAAANIVAAFFAPIQDCDEVFNYWEPTHYLNHGYGLQTWEYSPEYAIRSWTYTGLHSLVIKLGMVPLRLFGFAKSRSAEFYFLRTVLAIICAVCQTRFYSVIARTFNPRIALFFVFAMVFSPGMYHAAPAYLPSSFAMYTAMLGFSAFMDWSGGLRTAQGLMWLGIGSLLGWPFAGALVLPFVAEEVFLAVLTGQGVDVIQRLADGFTRSAVVLALQTSLDTFFYKAITVVPWNIVKYNVFSGGSRGPDIYGVEPWHFYVRNLALNFNIWFFLALAALPLILAQHLLVKKVVSKQTLLRSVVFVSPFYLWLGIFTLQPHKEERFMYPAYPALALNAAVALHILLANLGSTDPSRLVSRIPPQVKLAIVGIPLLLAFDVGVLRTIGTFTAYSAPLKVYEPLHQAGVSAPGDNVCLGKEWYRFPSSYLLPDRVRPKFIKSEFSGLLPGEFSEATGGGFGLFPGAWLIPSGMNDENLEDPGKYTSIGHCEFLVDSSVPGMTPTALEPDYIADTEHWKPLKCEPFLDTSRTHLLGRLLWIPDLPFIPEQFQLWPPSSFRRPKANPYPSWSLETTKPLPYRPFRYGPKYNITMGLRSMQWDDWIELDNDYMKYHSIKAARIAERGEKCSKTAPEAWDATVELLEELCAYLPERYPTMFERLEGHRQGVINLATGETIDIKERLEKEDPMQTCARLVQDDLAIMIERPDGDYYLLAGTILLAGFWRLEDKFGMPLSEIHTSGDVPQYREKLEKGMHNMFKRLQPDKPVLRNNYFLQVDGNLAWCESLGSEDKDGINWASAPNIDGIENVHFRCERQSLRRLPRSGGVAFTIRTYFLPLSDICQEPYVPGRLASAMRSWGDDVSHYKGKAHYADVVLRYLDATHQKQIENGLDLEKEDDVRAYPY</sequence>
<dbReference type="AlphaFoldDB" id="A0A9P4TME5"/>
<dbReference type="InterPro" id="IPR005599">
    <property type="entry name" value="GPI_mannosylTrfase"/>
</dbReference>
<organism evidence="12 13">
    <name type="scientific">Curvularia kusanoi</name>
    <name type="common">Cochliobolus kusanoi</name>
    <dbReference type="NCBI Taxonomy" id="90978"/>
    <lineage>
        <taxon>Eukaryota</taxon>
        <taxon>Fungi</taxon>
        <taxon>Dikarya</taxon>
        <taxon>Ascomycota</taxon>
        <taxon>Pezizomycotina</taxon>
        <taxon>Dothideomycetes</taxon>
        <taxon>Pleosporomycetidae</taxon>
        <taxon>Pleosporales</taxon>
        <taxon>Pleosporineae</taxon>
        <taxon>Pleosporaceae</taxon>
        <taxon>Curvularia</taxon>
    </lineage>
</organism>
<evidence type="ECO:0000256" key="10">
    <source>
        <dbReference type="RuleBase" id="RU363075"/>
    </source>
</evidence>
<proteinExistence type="inferred from homology"/>
<comment type="pathway">
    <text evidence="2">Protein modification; protein glycosylation.</text>
</comment>
<feature type="transmembrane region" description="Helical" evidence="10">
    <location>
        <begin position="196"/>
        <end position="219"/>
    </location>
</feature>
<gene>
    <name evidence="12" type="primary">ALG9</name>
    <name evidence="12" type="ORF">E8E13_008029</name>
</gene>
<feature type="transmembrane region" description="Helical" evidence="10">
    <location>
        <begin position="115"/>
        <end position="134"/>
    </location>
</feature>
<evidence type="ECO:0000256" key="1">
    <source>
        <dbReference type="ARBA" id="ARBA00004477"/>
    </source>
</evidence>
<comment type="subcellular location">
    <subcellularLocation>
        <location evidence="1 10">Endoplasmic reticulum membrane</location>
        <topology evidence="1 10">Multi-pass membrane protein</topology>
    </subcellularLocation>
</comment>
<evidence type="ECO:0000313" key="12">
    <source>
        <dbReference type="EMBL" id="KAF3010794.1"/>
    </source>
</evidence>
<evidence type="ECO:0000256" key="4">
    <source>
        <dbReference type="ARBA" id="ARBA00022676"/>
    </source>
</evidence>
<feature type="transmembrane region" description="Helical" evidence="10">
    <location>
        <begin position="400"/>
        <end position="420"/>
    </location>
</feature>
<dbReference type="PANTHER" id="PTHR22760">
    <property type="entry name" value="GLYCOSYLTRANSFERASE"/>
    <property type="match status" value="1"/>
</dbReference>
<evidence type="ECO:0000256" key="6">
    <source>
        <dbReference type="ARBA" id="ARBA00022692"/>
    </source>
</evidence>
<evidence type="ECO:0000256" key="2">
    <source>
        <dbReference type="ARBA" id="ARBA00004922"/>
    </source>
</evidence>
<evidence type="ECO:0000256" key="11">
    <source>
        <dbReference type="SAM" id="MobiDB-lite"/>
    </source>
</evidence>
<dbReference type="Pfam" id="PF03901">
    <property type="entry name" value="Glyco_transf_22"/>
    <property type="match status" value="1"/>
</dbReference>
<dbReference type="EMBL" id="SWKU01000001">
    <property type="protein sequence ID" value="KAF3010794.1"/>
    <property type="molecule type" value="Genomic_DNA"/>
</dbReference>
<dbReference type="PANTHER" id="PTHR22760:SF2">
    <property type="entry name" value="ALPHA-1,2-MANNOSYLTRANSFERASE ALG9"/>
    <property type="match status" value="1"/>
</dbReference>
<dbReference type="InterPro" id="IPR021848">
    <property type="entry name" value="HODM_asu-like"/>
</dbReference>
<dbReference type="GO" id="GO:0005789">
    <property type="term" value="C:endoplasmic reticulum membrane"/>
    <property type="evidence" value="ECO:0007669"/>
    <property type="project" value="UniProtKB-SubCell"/>
</dbReference>
<keyword evidence="9 10" id="KW-0472">Membrane</keyword>
<dbReference type="GO" id="GO:0000026">
    <property type="term" value="F:alpha-1,2-mannosyltransferase activity"/>
    <property type="evidence" value="ECO:0007669"/>
    <property type="project" value="TreeGrafter"/>
</dbReference>
<dbReference type="OrthoDB" id="497541at2759"/>
<keyword evidence="7 10" id="KW-0256">Endoplasmic reticulum</keyword>
<feature type="transmembrane region" description="Helical" evidence="10">
    <location>
        <begin position="30"/>
        <end position="49"/>
    </location>
</feature>
<dbReference type="Proteomes" id="UP000801428">
    <property type="component" value="Unassembled WGS sequence"/>
</dbReference>
<keyword evidence="4 10" id="KW-0328">Glycosyltransferase</keyword>
<evidence type="ECO:0000256" key="5">
    <source>
        <dbReference type="ARBA" id="ARBA00022679"/>
    </source>
</evidence>
<keyword evidence="13" id="KW-1185">Reference proteome</keyword>
<feature type="transmembrane region" description="Helical" evidence="10">
    <location>
        <begin position="359"/>
        <end position="379"/>
    </location>
</feature>
<name>A0A9P4TME5_CURKU</name>
<comment type="caution">
    <text evidence="12">The sequence shown here is derived from an EMBL/GenBank/DDBJ whole genome shotgun (WGS) entry which is preliminary data.</text>
</comment>
<accession>A0A9P4TME5</accession>
<dbReference type="EC" id="2.4.1.-" evidence="10"/>
<evidence type="ECO:0000313" key="13">
    <source>
        <dbReference type="Proteomes" id="UP000801428"/>
    </source>
</evidence>
<evidence type="ECO:0000256" key="7">
    <source>
        <dbReference type="ARBA" id="ARBA00022824"/>
    </source>
</evidence>
<feature type="region of interest" description="Disordered" evidence="11">
    <location>
        <begin position="1"/>
        <end position="22"/>
    </location>
</feature>
<protein>
    <recommendedName>
        <fullName evidence="10">Mannosyltransferase</fullName>
        <ecNumber evidence="10">2.4.1.-</ecNumber>
    </recommendedName>
</protein>
<dbReference type="Pfam" id="PF11927">
    <property type="entry name" value="HODM_asu-like"/>
    <property type="match status" value="1"/>
</dbReference>
<keyword evidence="6 10" id="KW-0812">Transmembrane</keyword>
<evidence type="ECO:0000256" key="8">
    <source>
        <dbReference type="ARBA" id="ARBA00022989"/>
    </source>
</evidence>
<feature type="compositionally biased region" description="Polar residues" evidence="11">
    <location>
        <begin position="11"/>
        <end position="22"/>
    </location>
</feature>
<dbReference type="GO" id="GO:0006487">
    <property type="term" value="P:protein N-linked glycosylation"/>
    <property type="evidence" value="ECO:0007669"/>
    <property type="project" value="TreeGrafter"/>
</dbReference>